<dbReference type="RefSeq" id="WP_201922293.1">
    <property type="nucleotide sequence ID" value="NZ_JAERQG010000003.1"/>
</dbReference>
<organism evidence="2 3">
    <name type="scientific">Marivirga atlantica</name>
    <dbReference type="NCBI Taxonomy" id="1548457"/>
    <lineage>
        <taxon>Bacteria</taxon>
        <taxon>Pseudomonadati</taxon>
        <taxon>Bacteroidota</taxon>
        <taxon>Cytophagia</taxon>
        <taxon>Cytophagales</taxon>
        <taxon>Marivirgaceae</taxon>
        <taxon>Marivirga</taxon>
    </lineage>
</organism>
<dbReference type="AlphaFoldDB" id="A0A937DFH4"/>
<gene>
    <name evidence="2" type="ORF">JKP34_13200</name>
</gene>
<dbReference type="EMBL" id="JAERQG010000003">
    <property type="protein sequence ID" value="MBL0766217.1"/>
    <property type="molecule type" value="Genomic_DNA"/>
</dbReference>
<name>A0A937DFH4_9BACT</name>
<dbReference type="GO" id="GO:0016747">
    <property type="term" value="F:acyltransferase activity, transferring groups other than amino-acyl groups"/>
    <property type="evidence" value="ECO:0007669"/>
    <property type="project" value="InterPro"/>
</dbReference>
<keyword evidence="3" id="KW-1185">Reference proteome</keyword>
<comment type="caution">
    <text evidence="2">The sequence shown here is derived from an EMBL/GenBank/DDBJ whole genome shotgun (WGS) entry which is preliminary data.</text>
</comment>
<dbReference type="SUPFAM" id="SSF55729">
    <property type="entry name" value="Acyl-CoA N-acyltransferases (Nat)"/>
    <property type="match status" value="1"/>
</dbReference>
<evidence type="ECO:0000259" key="1">
    <source>
        <dbReference type="PROSITE" id="PS51186"/>
    </source>
</evidence>
<protein>
    <submittedName>
        <fullName evidence="2">GNAT family N-acetyltransferase</fullName>
    </submittedName>
</protein>
<reference evidence="2" key="1">
    <citation type="submission" date="2021-01" db="EMBL/GenBank/DDBJ databases">
        <title>Marivirga sp. nov., isolated from intertidal surface sediments.</title>
        <authorList>
            <person name="Zhang M."/>
        </authorList>
    </citation>
    <scope>NUCLEOTIDE SEQUENCE</scope>
    <source>
        <strain evidence="2">SM1354</strain>
    </source>
</reference>
<accession>A0A937DFH4</accession>
<feature type="domain" description="N-acetyltransferase" evidence="1">
    <location>
        <begin position="3"/>
        <end position="147"/>
    </location>
</feature>
<evidence type="ECO:0000313" key="3">
    <source>
        <dbReference type="Proteomes" id="UP000642920"/>
    </source>
</evidence>
<dbReference type="Gene3D" id="3.40.630.30">
    <property type="match status" value="1"/>
</dbReference>
<proteinExistence type="predicted"/>
<sequence length="147" mass="17529">MDIKIEPFKPAFFEELLYLMDLNIPLYFAPEEKDDFRNYLENEVEDYYILLVDNKLVGCGGINYDDKNTAVITWDMLHPEYQGQGFGTKLLLFKLDKIKEKTNIERVIVRTSQMAHTFYEKQGFKLLETKKDYWAPGFDLYWMELNV</sequence>
<dbReference type="InterPro" id="IPR000182">
    <property type="entry name" value="GNAT_dom"/>
</dbReference>
<evidence type="ECO:0000313" key="2">
    <source>
        <dbReference type="EMBL" id="MBL0766217.1"/>
    </source>
</evidence>
<dbReference type="PROSITE" id="PS51186">
    <property type="entry name" value="GNAT"/>
    <property type="match status" value="1"/>
</dbReference>
<dbReference type="Pfam" id="PF00583">
    <property type="entry name" value="Acetyltransf_1"/>
    <property type="match status" value="1"/>
</dbReference>
<dbReference type="CDD" id="cd04301">
    <property type="entry name" value="NAT_SF"/>
    <property type="match status" value="1"/>
</dbReference>
<dbReference type="Proteomes" id="UP000642920">
    <property type="component" value="Unassembled WGS sequence"/>
</dbReference>
<dbReference type="InterPro" id="IPR016181">
    <property type="entry name" value="Acyl_CoA_acyltransferase"/>
</dbReference>